<proteinExistence type="predicted"/>
<name>A0A8H5FU01_9AGAR</name>
<sequence length="542" mass="62482">MNRNRRTRFSCAKRRVFVILAGAVLLFFFFQPNSLKEDSGHSLHYDDQVLKDDETSYVTTTSESKDIVEDIVDPIIPESSEIKLPWDTPEDHPIINNNAVFPRLPSLSPPEFFELRDKHLQRINELIANPLPTFTEYNVNQLKGLVNAWDNAGRDGFYRQPGVVLSTYGYVPCAMNRPVCSTTGEVIWLESLLDVFKDNGYFLLWDGYDHLNKAYKHYGDIITHVWANDDHVIWCLNDTATCVESLENPNGIPPWKLFTFTFWGSPQGWQNFGAPKEPWAYNPLGGEWNIVPYRMPDKEFYLGYHFTGCEDIPYVPPSERKDQILVLAKRSEYFHLYNLYPFEFWEIFNNEVLGMDIVIASNEEPGYPVPTGITWIGPQERHNYDMLLAGSKAVFGIGRPFLSPSPYASLCRGVPILLPYRSSQCVARPNSSNWCGFSIGHQHGPASLLGEPYVFMIDVEADIVEIVDTVLAAMDAGEDIEEGFQPLDMTIPALTQRIHDYFAIDWKRYGEYRMNENGWERVETQKWMYKYLKKRPREEQKG</sequence>
<evidence type="ECO:0000313" key="2">
    <source>
        <dbReference type="Proteomes" id="UP000559256"/>
    </source>
</evidence>
<dbReference type="AlphaFoldDB" id="A0A8H5FU01"/>
<reference evidence="1 2" key="1">
    <citation type="journal article" date="2020" name="ISME J.">
        <title>Uncovering the hidden diversity of litter-decomposition mechanisms in mushroom-forming fungi.</title>
        <authorList>
            <person name="Floudas D."/>
            <person name="Bentzer J."/>
            <person name="Ahren D."/>
            <person name="Johansson T."/>
            <person name="Persson P."/>
            <person name="Tunlid A."/>
        </authorList>
    </citation>
    <scope>NUCLEOTIDE SEQUENCE [LARGE SCALE GENOMIC DNA]</scope>
    <source>
        <strain evidence="1 2">CBS 291.85</strain>
    </source>
</reference>
<organism evidence="1 2">
    <name type="scientific">Tetrapyrgos nigripes</name>
    <dbReference type="NCBI Taxonomy" id="182062"/>
    <lineage>
        <taxon>Eukaryota</taxon>
        <taxon>Fungi</taxon>
        <taxon>Dikarya</taxon>
        <taxon>Basidiomycota</taxon>
        <taxon>Agaricomycotina</taxon>
        <taxon>Agaricomycetes</taxon>
        <taxon>Agaricomycetidae</taxon>
        <taxon>Agaricales</taxon>
        <taxon>Marasmiineae</taxon>
        <taxon>Marasmiaceae</taxon>
        <taxon>Tetrapyrgos</taxon>
    </lineage>
</organism>
<comment type="caution">
    <text evidence="1">The sequence shown here is derived from an EMBL/GenBank/DDBJ whole genome shotgun (WGS) entry which is preliminary data.</text>
</comment>
<dbReference type="Proteomes" id="UP000559256">
    <property type="component" value="Unassembled WGS sequence"/>
</dbReference>
<keyword evidence="2" id="KW-1185">Reference proteome</keyword>
<protein>
    <submittedName>
        <fullName evidence="1">Uncharacterized protein</fullName>
    </submittedName>
</protein>
<dbReference type="OrthoDB" id="2113294at2759"/>
<gene>
    <name evidence="1" type="ORF">D9758_006823</name>
</gene>
<evidence type="ECO:0000313" key="1">
    <source>
        <dbReference type="EMBL" id="KAF5348672.1"/>
    </source>
</evidence>
<dbReference type="EMBL" id="JAACJM010000085">
    <property type="protein sequence ID" value="KAF5348672.1"/>
    <property type="molecule type" value="Genomic_DNA"/>
</dbReference>
<accession>A0A8H5FU01</accession>